<accession>A0AAU8KWD0</accession>
<reference evidence="1" key="1">
    <citation type="submission" date="2024-05" db="EMBL/GenBank/DDBJ databases">
        <title>Complete Genome Sequences of 14 Acinetobacter baumannii phages isolated in Kenya.</title>
        <authorList>
            <person name="Mwai F."/>
            <person name="Kigen C."/>
            <person name="Makobe C."/>
            <person name="Georges M."/>
            <person name="Mutai I."/>
            <person name="Odoyo E."/>
            <person name="Gachoya M."/>
            <person name="Musila L."/>
        </authorList>
    </citation>
    <scope>NUCLEOTIDE SEQUENCE</scope>
</reference>
<evidence type="ECO:0000313" key="1">
    <source>
        <dbReference type="EMBL" id="XCN27830.1"/>
    </source>
</evidence>
<dbReference type="EMBL" id="PP841138">
    <property type="protein sequence ID" value="XCN27830.1"/>
    <property type="molecule type" value="Genomic_DNA"/>
</dbReference>
<name>A0AAU8KWD0_9CAUD</name>
<proteinExistence type="predicted"/>
<organism evidence="1">
    <name type="scientific">Acinetobacter phage vB_Ab_1137_KEN_07</name>
    <dbReference type="NCBI Taxonomy" id="3158854"/>
    <lineage>
        <taxon>Viruses</taxon>
        <taxon>Duplodnaviria</taxon>
        <taxon>Heunggongvirae</taxon>
        <taxon>Uroviricota</taxon>
        <taxon>Caudoviricetes</taxon>
        <taxon>Autographivirales</taxon>
        <taxon>Autoscriptoviridae</taxon>
        <taxon>Beijerinckvirinae</taxon>
        <taxon>Friunavirus</taxon>
    </lineage>
</organism>
<protein>
    <submittedName>
        <fullName evidence="1">Uncharacterized protein</fullName>
    </submittedName>
</protein>
<gene>
    <name evidence="1" type="ORF">SFMKMQDV_CDS0057</name>
</gene>
<sequence>MVRKIYKRCIDCKCSQYNYINPYGVIKDLTP</sequence>